<comment type="similarity">
    <text evidence="3">Belongs to the Ahb/Nir family.</text>
</comment>
<comment type="catalytic activity">
    <reaction evidence="5">
        <text>siroheme + 2 H(+) = 12,18-didecarboxysiroheme + 2 CO2</text>
        <dbReference type="Rhea" id="RHEA:19093"/>
        <dbReference type="ChEBI" id="CHEBI:15378"/>
        <dbReference type="ChEBI" id="CHEBI:16526"/>
        <dbReference type="ChEBI" id="CHEBI:60052"/>
        <dbReference type="ChEBI" id="CHEBI:140497"/>
        <dbReference type="EC" id="4.1.1.111"/>
    </reaction>
</comment>
<reference evidence="8 9" key="1">
    <citation type="submission" date="2021-04" db="EMBL/GenBank/DDBJ databases">
        <title>Magnetospirillum sulfuroxidans sp. nov., a facultative chemolithoautotrophic sulfur-oxidizing alphaproteobacterium isolated from freshwater sediment and proposals for Paramagetospirillum gen. nov., and Magnetospirillaceae fam. nov.</title>
        <authorList>
            <person name="Koziaeva V."/>
            <person name="Geelhoed J.S."/>
            <person name="Sorokin D.Y."/>
            <person name="Grouzdev D.S."/>
        </authorList>
    </citation>
    <scope>NUCLEOTIDE SEQUENCE [LARGE SCALE GENOMIC DNA]</scope>
    <source>
        <strain evidence="8 9">J10</strain>
    </source>
</reference>
<dbReference type="EC" id="4.1.1.111" evidence="4"/>
<dbReference type="EMBL" id="JAGTUF010000005">
    <property type="protein sequence ID" value="MBR9971617.1"/>
    <property type="molecule type" value="Genomic_DNA"/>
</dbReference>
<feature type="domain" description="Siroheme decarboxylase NirL-like HTH" evidence="7">
    <location>
        <begin position="8"/>
        <end position="54"/>
    </location>
</feature>
<proteinExistence type="inferred from homology"/>
<evidence type="ECO:0000313" key="8">
    <source>
        <dbReference type="EMBL" id="MBR9971617.1"/>
    </source>
</evidence>
<evidence type="ECO:0000256" key="3">
    <source>
        <dbReference type="ARBA" id="ARBA00023457"/>
    </source>
</evidence>
<organism evidence="8 9">
    <name type="scientific">Magnetospirillum sulfuroxidans</name>
    <dbReference type="NCBI Taxonomy" id="611300"/>
    <lineage>
        <taxon>Bacteria</taxon>
        <taxon>Pseudomonadati</taxon>
        <taxon>Pseudomonadota</taxon>
        <taxon>Alphaproteobacteria</taxon>
        <taxon>Rhodospirillales</taxon>
        <taxon>Rhodospirillaceae</taxon>
        <taxon>Magnetospirillum</taxon>
    </lineage>
</organism>
<evidence type="ECO:0000256" key="5">
    <source>
        <dbReference type="ARBA" id="ARBA00048470"/>
    </source>
</evidence>
<dbReference type="InterPro" id="IPR036390">
    <property type="entry name" value="WH_DNA-bd_sf"/>
</dbReference>
<evidence type="ECO:0000256" key="4">
    <source>
        <dbReference type="ARBA" id="ARBA00023471"/>
    </source>
</evidence>
<protein>
    <recommendedName>
        <fullName evidence="4">siroheme decarboxylase</fullName>
        <ecNumber evidence="4">4.1.1.111</ecNumber>
    </recommendedName>
</protein>
<dbReference type="PANTHER" id="PTHR43413">
    <property type="entry name" value="TRANSCRIPTIONAL REGULATOR, ASNC FAMILY"/>
    <property type="match status" value="1"/>
</dbReference>
<comment type="pathway">
    <text evidence="2">Porphyrin-containing compound metabolism.</text>
</comment>
<name>A0ABS5IB07_9PROT</name>
<accession>A0ABS5IB07</accession>
<dbReference type="PANTHER" id="PTHR43413:SF1">
    <property type="entry name" value="SIROHEME DECARBOXYLASE NIRL SUBUNIT"/>
    <property type="match status" value="1"/>
</dbReference>
<dbReference type="SUPFAM" id="SSF46785">
    <property type="entry name" value="Winged helix' DNA-binding domain"/>
    <property type="match status" value="1"/>
</dbReference>
<dbReference type="Proteomes" id="UP000680714">
    <property type="component" value="Unassembled WGS sequence"/>
</dbReference>
<dbReference type="Pfam" id="PF17805">
    <property type="entry name" value="AsnC_trans_reg2"/>
    <property type="match status" value="1"/>
</dbReference>
<dbReference type="Pfam" id="PF22451">
    <property type="entry name" value="NirdL-like_HTH"/>
    <property type="match status" value="1"/>
</dbReference>
<dbReference type="RefSeq" id="WP_211547562.1">
    <property type="nucleotide sequence ID" value="NZ_JAGTUF010000005.1"/>
</dbReference>
<sequence>MTQLDSIDRAIIVATQDGLPLVPRPYDAVAEQVGIAAAEVTARMVAMIEAGVIRRIGAVPNHYALGYRWNGMSVWDVADGDVAAAGAAMTALGFVSHCYQRPRLLPHWPYSLFAMVHARNQDDAELLVRRIAQALGPMNRGHRVLYSTRILKKTGLRLTT</sequence>
<dbReference type="Gene3D" id="3.30.70.3460">
    <property type="match status" value="1"/>
</dbReference>
<dbReference type="InterPro" id="IPR050684">
    <property type="entry name" value="HTH-Siroheme_Decarb"/>
</dbReference>
<dbReference type="InterPro" id="IPR053953">
    <property type="entry name" value="NirdL-like_HTH"/>
</dbReference>
<dbReference type="InterPro" id="IPR040523">
    <property type="entry name" value="AsnC_trans_reg2"/>
</dbReference>
<gene>
    <name evidence="8" type="ORF">KEC16_07815</name>
</gene>
<evidence type="ECO:0000256" key="1">
    <source>
        <dbReference type="ARBA" id="ARBA00023239"/>
    </source>
</evidence>
<evidence type="ECO:0000313" key="9">
    <source>
        <dbReference type="Proteomes" id="UP000680714"/>
    </source>
</evidence>
<evidence type="ECO:0000259" key="7">
    <source>
        <dbReference type="Pfam" id="PF22451"/>
    </source>
</evidence>
<feature type="domain" description="Siroheme decarboxylase AsnC-like ligand binding" evidence="6">
    <location>
        <begin position="65"/>
        <end position="152"/>
    </location>
</feature>
<evidence type="ECO:0000256" key="2">
    <source>
        <dbReference type="ARBA" id="ARBA00023444"/>
    </source>
</evidence>
<keyword evidence="9" id="KW-1185">Reference proteome</keyword>
<keyword evidence="1" id="KW-0456">Lyase</keyword>
<evidence type="ECO:0000259" key="6">
    <source>
        <dbReference type="Pfam" id="PF17805"/>
    </source>
</evidence>
<comment type="caution">
    <text evidence="8">The sequence shown here is derived from an EMBL/GenBank/DDBJ whole genome shotgun (WGS) entry which is preliminary data.</text>
</comment>